<dbReference type="Proteomes" id="UP000009168">
    <property type="component" value="Unassembled WGS sequence"/>
</dbReference>
<dbReference type="GO" id="GO:1904491">
    <property type="term" value="P:protein localization to ciliary transition zone"/>
    <property type="evidence" value="ECO:0007669"/>
    <property type="project" value="TreeGrafter"/>
</dbReference>
<evidence type="ECO:0000256" key="1">
    <source>
        <dbReference type="ARBA" id="ARBA00004141"/>
    </source>
</evidence>
<keyword evidence="4" id="KW-0970">Cilium biogenesis/degradation</keyword>
<dbReference type="Pfam" id="PF14995">
    <property type="entry name" value="TMEM107"/>
    <property type="match status" value="1"/>
</dbReference>
<dbReference type="EMBL" id="GG662749">
    <property type="protein sequence ID" value="EWS75294.1"/>
    <property type="molecule type" value="Genomic_DNA"/>
</dbReference>
<dbReference type="GO" id="GO:0036038">
    <property type="term" value="C:MKS complex"/>
    <property type="evidence" value="ECO:0007669"/>
    <property type="project" value="TreeGrafter"/>
</dbReference>
<dbReference type="OrthoDB" id="298228at2759"/>
<feature type="transmembrane region" description="Helical" evidence="7">
    <location>
        <begin position="59"/>
        <end position="78"/>
    </location>
</feature>
<dbReference type="GeneID" id="24438596"/>
<reference evidence="9" key="1">
    <citation type="journal article" date="2006" name="PLoS Biol.">
        <title>Macronuclear genome sequence of the ciliate Tetrahymena thermophila, a model eukaryote.</title>
        <authorList>
            <person name="Eisen J.A."/>
            <person name="Coyne R.S."/>
            <person name="Wu M."/>
            <person name="Wu D."/>
            <person name="Thiagarajan M."/>
            <person name="Wortman J.R."/>
            <person name="Badger J.H."/>
            <person name="Ren Q."/>
            <person name="Amedeo P."/>
            <person name="Jones K.M."/>
            <person name="Tallon L.J."/>
            <person name="Delcher A.L."/>
            <person name="Salzberg S.L."/>
            <person name="Silva J.C."/>
            <person name="Haas B.J."/>
            <person name="Majoros W.H."/>
            <person name="Farzad M."/>
            <person name="Carlton J.M."/>
            <person name="Smith R.K. Jr."/>
            <person name="Garg J."/>
            <person name="Pearlman R.E."/>
            <person name="Karrer K.M."/>
            <person name="Sun L."/>
            <person name="Manning G."/>
            <person name="Elde N.C."/>
            <person name="Turkewitz A.P."/>
            <person name="Asai D.J."/>
            <person name="Wilkes D.E."/>
            <person name="Wang Y."/>
            <person name="Cai H."/>
            <person name="Collins K."/>
            <person name="Stewart B.A."/>
            <person name="Lee S.R."/>
            <person name="Wilamowska K."/>
            <person name="Weinberg Z."/>
            <person name="Ruzzo W.L."/>
            <person name="Wloga D."/>
            <person name="Gaertig J."/>
            <person name="Frankel J."/>
            <person name="Tsao C.-C."/>
            <person name="Gorovsky M.A."/>
            <person name="Keeling P.J."/>
            <person name="Waller R.F."/>
            <person name="Patron N.J."/>
            <person name="Cherry J.M."/>
            <person name="Stover N.A."/>
            <person name="Krieger C.J."/>
            <person name="del Toro C."/>
            <person name="Ryder H.F."/>
            <person name="Williamson S.C."/>
            <person name="Barbeau R.A."/>
            <person name="Hamilton E.P."/>
            <person name="Orias E."/>
        </authorList>
    </citation>
    <scope>NUCLEOTIDE SEQUENCE [LARGE SCALE GENOMIC DNA]</scope>
    <source>
        <strain evidence="9">SB210</strain>
    </source>
</reference>
<dbReference type="InParanoid" id="W7XKX4"/>
<dbReference type="GO" id="GO:1905515">
    <property type="term" value="P:non-motile cilium assembly"/>
    <property type="evidence" value="ECO:0007669"/>
    <property type="project" value="TreeGrafter"/>
</dbReference>
<dbReference type="InterPro" id="IPR029248">
    <property type="entry name" value="TMEM107"/>
</dbReference>
<dbReference type="PANTHER" id="PTHR34341">
    <property type="entry name" value="TRANSMEMBRANE PROTEIN 107"/>
    <property type="match status" value="1"/>
</dbReference>
<proteinExistence type="predicted"/>
<feature type="transmembrane region" description="Helical" evidence="7">
    <location>
        <begin position="118"/>
        <end position="138"/>
    </location>
</feature>
<keyword evidence="6 7" id="KW-0472">Membrane</keyword>
<keyword evidence="5 7" id="KW-1133">Transmembrane helix</keyword>
<keyword evidence="9" id="KW-1185">Reference proteome</keyword>
<evidence type="ECO:0000256" key="5">
    <source>
        <dbReference type="ARBA" id="ARBA00022989"/>
    </source>
</evidence>
<dbReference type="RefSeq" id="XP_012652285.1">
    <property type="nucleotide sequence ID" value="XM_012796831.1"/>
</dbReference>
<evidence type="ECO:0000313" key="9">
    <source>
        <dbReference type="Proteomes" id="UP000009168"/>
    </source>
</evidence>
<accession>W7XKX4</accession>
<keyword evidence="3 7" id="KW-0812">Transmembrane</keyword>
<name>W7XKX4_TETTS</name>
<evidence type="ECO:0000256" key="7">
    <source>
        <dbReference type="SAM" id="Phobius"/>
    </source>
</evidence>
<comment type="subcellular location">
    <subcellularLocation>
        <location evidence="1">Membrane</location>
        <topology evidence="1">Multi-pass membrane protein</topology>
    </subcellularLocation>
</comment>
<organism evidence="8 9">
    <name type="scientific">Tetrahymena thermophila (strain SB210)</name>
    <dbReference type="NCBI Taxonomy" id="312017"/>
    <lineage>
        <taxon>Eukaryota</taxon>
        <taxon>Sar</taxon>
        <taxon>Alveolata</taxon>
        <taxon>Ciliophora</taxon>
        <taxon>Intramacronucleata</taxon>
        <taxon>Oligohymenophorea</taxon>
        <taxon>Hymenostomatida</taxon>
        <taxon>Tetrahymenina</taxon>
        <taxon>Tetrahymenidae</taxon>
        <taxon>Tetrahymena</taxon>
    </lineage>
</organism>
<evidence type="ECO:0000256" key="2">
    <source>
        <dbReference type="ARBA" id="ARBA00015652"/>
    </source>
</evidence>
<dbReference type="GO" id="GO:0016020">
    <property type="term" value="C:membrane"/>
    <property type="evidence" value="ECO:0007669"/>
    <property type="project" value="UniProtKB-SubCell"/>
</dbReference>
<evidence type="ECO:0000256" key="3">
    <source>
        <dbReference type="ARBA" id="ARBA00022692"/>
    </source>
</evidence>
<feature type="transmembrane region" description="Helical" evidence="7">
    <location>
        <begin position="7"/>
        <end position="28"/>
    </location>
</feature>
<evidence type="ECO:0000313" key="8">
    <source>
        <dbReference type="EMBL" id="EWS75294.1"/>
    </source>
</evidence>
<evidence type="ECO:0000256" key="6">
    <source>
        <dbReference type="ARBA" id="ARBA00023136"/>
    </source>
</evidence>
<protein>
    <recommendedName>
        <fullName evidence="2">Transmembrane protein 107</fullName>
    </recommendedName>
</protein>
<gene>
    <name evidence="8" type="ORF">TTHERM_000357129</name>
</gene>
<dbReference type="PANTHER" id="PTHR34341:SF1">
    <property type="entry name" value="TRANSMEMBRANE PROTEIN 107"/>
    <property type="match status" value="1"/>
</dbReference>
<sequence length="144" mass="16600">MSAGTKFIIPIKFVLIIFHLLVVTITIYSPIQNIYAGIPANTPIGEKSFYTPAFNETQAVGSINLLFLIIELCILVFGQNLFYDFFNSLQIFIHFIGAFLTTWYIIEGWNYRSLKYIFGVFTVIPMCLEFFPLVIYLVQKSKQM</sequence>
<dbReference type="AlphaFoldDB" id="W7XKX4"/>
<dbReference type="KEGG" id="tet:TTHERM_000357129"/>
<feature type="transmembrane region" description="Helical" evidence="7">
    <location>
        <begin position="85"/>
        <end position="106"/>
    </location>
</feature>
<evidence type="ECO:0000256" key="4">
    <source>
        <dbReference type="ARBA" id="ARBA00022794"/>
    </source>
</evidence>